<evidence type="ECO:0000313" key="3">
    <source>
        <dbReference type="EMBL" id="TVU25427.1"/>
    </source>
</evidence>
<feature type="region of interest" description="Disordered" evidence="1">
    <location>
        <begin position="152"/>
        <end position="173"/>
    </location>
</feature>
<dbReference type="InterPro" id="IPR036465">
    <property type="entry name" value="vWFA_dom_sf"/>
</dbReference>
<dbReference type="SUPFAM" id="SSF53300">
    <property type="entry name" value="vWA-like"/>
    <property type="match status" value="1"/>
</dbReference>
<dbReference type="AlphaFoldDB" id="A0A5J9UQD1"/>
<dbReference type="Pfam" id="PF00092">
    <property type="entry name" value="VWA"/>
    <property type="match status" value="1"/>
</dbReference>
<organism evidence="3 4">
    <name type="scientific">Eragrostis curvula</name>
    <name type="common">weeping love grass</name>
    <dbReference type="NCBI Taxonomy" id="38414"/>
    <lineage>
        <taxon>Eukaryota</taxon>
        <taxon>Viridiplantae</taxon>
        <taxon>Streptophyta</taxon>
        <taxon>Embryophyta</taxon>
        <taxon>Tracheophyta</taxon>
        <taxon>Spermatophyta</taxon>
        <taxon>Magnoliopsida</taxon>
        <taxon>Liliopsida</taxon>
        <taxon>Poales</taxon>
        <taxon>Poaceae</taxon>
        <taxon>PACMAD clade</taxon>
        <taxon>Chloridoideae</taxon>
        <taxon>Eragrostideae</taxon>
        <taxon>Eragrostidinae</taxon>
        <taxon>Eragrostis</taxon>
    </lineage>
</organism>
<evidence type="ECO:0000313" key="4">
    <source>
        <dbReference type="Proteomes" id="UP000324897"/>
    </source>
</evidence>
<evidence type="ECO:0000259" key="2">
    <source>
        <dbReference type="PROSITE" id="PS50234"/>
    </source>
</evidence>
<name>A0A5J9UQD1_9POAL</name>
<proteinExistence type="predicted"/>
<gene>
    <name evidence="3" type="ORF">EJB05_27923</name>
</gene>
<dbReference type="PANTHER" id="PTHR10579">
    <property type="entry name" value="CALCIUM-ACTIVATED CHLORIDE CHANNEL REGULATOR"/>
    <property type="match status" value="1"/>
</dbReference>
<dbReference type="InterPro" id="IPR051266">
    <property type="entry name" value="CLCR"/>
</dbReference>
<accession>A0A5J9UQD1</accession>
<dbReference type="Proteomes" id="UP000324897">
    <property type="component" value="Chromosome 2"/>
</dbReference>
<feature type="domain" description="VWFA" evidence="2">
    <location>
        <begin position="275"/>
        <end position="445"/>
    </location>
</feature>
<keyword evidence="4" id="KW-1185">Reference proteome</keyword>
<dbReference type="Gene3D" id="3.40.50.410">
    <property type="entry name" value="von Willebrand factor, type A domain"/>
    <property type="match status" value="1"/>
</dbReference>
<dbReference type="OrthoDB" id="687730at2759"/>
<evidence type="ECO:0000256" key="1">
    <source>
        <dbReference type="SAM" id="MobiDB-lite"/>
    </source>
</evidence>
<feature type="region of interest" description="Disordered" evidence="1">
    <location>
        <begin position="679"/>
        <end position="721"/>
    </location>
</feature>
<dbReference type="EMBL" id="RWGY01000013">
    <property type="protein sequence ID" value="TVU25427.1"/>
    <property type="molecule type" value="Genomic_DNA"/>
</dbReference>
<dbReference type="InterPro" id="IPR032838">
    <property type="entry name" value="Vwaint_dom"/>
</dbReference>
<protein>
    <recommendedName>
        <fullName evidence="2">VWFA domain-containing protein</fullName>
    </recommendedName>
</protein>
<dbReference type="PANTHER" id="PTHR10579:SF129">
    <property type="entry name" value="OS01G0640200 PROTEIN"/>
    <property type="match status" value="1"/>
</dbReference>
<sequence length="721" mass="78981">LLGDIASKSLGGVYNYVPDSNDPVQLTTVFSRTLACLITIVAQDLELTVTPFPSEATINKVDAGTYPADPVGDGSSPVTVRFGTLSSEEARSAAVELALSDRAGSRPYHATVANVLYRFTAAQGQPVTAQPEPIAIRRGAWEKVGRHYTIAAKSSHHRRRTTDKGDDDAGPYDTKRVKEYRRQVEMAGERPPPSAADDEIELEEMESAMAVKRTTRLKRWSRQWQSAVPKPGPARLVHPVRLTKHHNSDAPLGANDQKVLLELHGVSSDSRAPLDLVAVIDVSSSMMGARLDNAKKALIFLVRKLTDCDRLCIVKFDDEAAQLCQLRHVTEAARDELEVRIAGLNTCGHDTNIEAGLRTGVAVLAERKFTAGRAANIMLLSHGKEIIGNARRVDPGNVPVHTFGLGPHNNSRLLGTVASKSLGGVYNFVPDSNDPARLSKAFSRILAGLLTIVAQDLELTVAPFPEEATIKKVDAGTYPVLYNAAAGDNSSSSVTVRFGALSSEETRSVVIELALTDRTGTLPYRATVTEAMYRFSTSRGQLVTSDPEPITIRRGRKVSDMPVMPRPVETEEIRQLQADTIKEAIVKADDDKMEEAWNILAEALKKLVEARKRLLDPILDELQKELMKLLTLFKTTDLYRELGRPYAIAAAASHGRRRSAEKGDEVAGPYYTQRIAEYHEQARLAGERPPPSAADDEPEKQERAAPQRGGRCRWRSACWPS</sequence>
<reference evidence="3 4" key="1">
    <citation type="journal article" date="2019" name="Sci. Rep.">
        <title>A high-quality genome of Eragrostis curvula grass provides insights into Poaceae evolution and supports new strategies to enhance forage quality.</title>
        <authorList>
            <person name="Carballo J."/>
            <person name="Santos B.A.C.M."/>
            <person name="Zappacosta D."/>
            <person name="Garbus I."/>
            <person name="Selva J.P."/>
            <person name="Gallo C.A."/>
            <person name="Diaz A."/>
            <person name="Albertini E."/>
            <person name="Caccamo M."/>
            <person name="Echenique V."/>
        </authorList>
    </citation>
    <scope>NUCLEOTIDE SEQUENCE [LARGE SCALE GENOMIC DNA]</scope>
    <source>
        <strain evidence="4">cv. Victoria</strain>
        <tissue evidence="3">Leaf</tissue>
    </source>
</reference>
<feature type="non-terminal residue" evidence="3">
    <location>
        <position position="1"/>
    </location>
</feature>
<dbReference type="InterPro" id="IPR002035">
    <property type="entry name" value="VWF_A"/>
</dbReference>
<dbReference type="SMART" id="SM00327">
    <property type="entry name" value="VWA"/>
    <property type="match status" value="1"/>
</dbReference>
<dbReference type="PROSITE" id="PS50234">
    <property type="entry name" value="VWFA"/>
    <property type="match status" value="1"/>
</dbReference>
<dbReference type="Pfam" id="PF14624">
    <property type="entry name" value="Vwaint"/>
    <property type="match status" value="2"/>
</dbReference>
<comment type="caution">
    <text evidence="3">The sequence shown here is derived from an EMBL/GenBank/DDBJ whole genome shotgun (WGS) entry which is preliminary data.</text>
</comment>